<feature type="domain" description="Arginine repressor C-terminal" evidence="11">
    <location>
        <begin position="106"/>
        <end position="170"/>
    </location>
</feature>
<accession>A0AAD1NVP4</accession>
<evidence type="ECO:0000256" key="8">
    <source>
        <dbReference type="HAMAP-Rule" id="MF_00173"/>
    </source>
</evidence>
<keyword evidence="7 8" id="KW-0804">Transcription</keyword>
<dbReference type="InterPro" id="IPR036390">
    <property type="entry name" value="WH_DNA-bd_sf"/>
</dbReference>
<evidence type="ECO:0000256" key="9">
    <source>
        <dbReference type="SAM" id="MobiDB-lite"/>
    </source>
</evidence>
<dbReference type="InterPro" id="IPR001669">
    <property type="entry name" value="Arg_repress"/>
</dbReference>
<evidence type="ECO:0000256" key="3">
    <source>
        <dbReference type="ARBA" id="ARBA00022490"/>
    </source>
</evidence>
<dbReference type="GO" id="GO:0006526">
    <property type="term" value="P:L-arginine biosynthetic process"/>
    <property type="evidence" value="ECO:0007669"/>
    <property type="project" value="UniProtKB-KW"/>
</dbReference>
<comment type="similarity">
    <text evidence="2 8">Belongs to the ArgR family.</text>
</comment>
<reference evidence="12" key="1">
    <citation type="submission" date="2021-06" db="EMBL/GenBank/DDBJ databases">
        <title>Genome sequence of Cutibacterium modestum strain KB17-24694.</title>
        <authorList>
            <person name="Dekio I."/>
            <person name="Asahina A."/>
            <person name="Nishida M."/>
        </authorList>
    </citation>
    <scope>NUCLEOTIDE SEQUENCE</scope>
    <source>
        <strain evidence="12">KB17-24694</strain>
    </source>
</reference>
<keyword evidence="6 8" id="KW-0238">DNA-binding</keyword>
<evidence type="ECO:0000256" key="2">
    <source>
        <dbReference type="ARBA" id="ARBA00008316"/>
    </source>
</evidence>
<dbReference type="Gene3D" id="1.10.10.10">
    <property type="entry name" value="Winged helix-like DNA-binding domain superfamily/Winged helix DNA-binding domain"/>
    <property type="match status" value="1"/>
</dbReference>
<keyword evidence="4 8" id="KW-0678">Repressor</keyword>
<keyword evidence="5 8" id="KW-0805">Transcription regulation</keyword>
<dbReference type="AlphaFoldDB" id="A0AAD1NVP4"/>
<dbReference type="Proteomes" id="UP000825072">
    <property type="component" value="Chromosome 1"/>
</dbReference>
<proteinExistence type="inferred from homology"/>
<dbReference type="GO" id="GO:0005737">
    <property type="term" value="C:cytoplasm"/>
    <property type="evidence" value="ECO:0007669"/>
    <property type="project" value="UniProtKB-SubCell"/>
</dbReference>
<feature type="region of interest" description="Disordered" evidence="9">
    <location>
        <begin position="1"/>
        <end position="21"/>
    </location>
</feature>
<dbReference type="SUPFAM" id="SSF46785">
    <property type="entry name" value="Winged helix' DNA-binding domain"/>
    <property type="match status" value="1"/>
</dbReference>
<dbReference type="GO" id="GO:0003700">
    <property type="term" value="F:DNA-binding transcription factor activity"/>
    <property type="evidence" value="ECO:0007669"/>
    <property type="project" value="UniProtKB-UniRule"/>
</dbReference>
<dbReference type="Pfam" id="PF01316">
    <property type="entry name" value="Arg_repressor"/>
    <property type="match status" value="1"/>
</dbReference>
<evidence type="ECO:0000256" key="4">
    <source>
        <dbReference type="ARBA" id="ARBA00022491"/>
    </source>
</evidence>
<organism evidence="12 13">
    <name type="scientific">Cutibacterium modestum</name>
    <dbReference type="NCBI Taxonomy" id="2559073"/>
    <lineage>
        <taxon>Bacteria</taxon>
        <taxon>Bacillati</taxon>
        <taxon>Actinomycetota</taxon>
        <taxon>Actinomycetes</taxon>
        <taxon>Propionibacteriales</taxon>
        <taxon>Propionibacteriaceae</taxon>
        <taxon>Cutibacterium</taxon>
    </lineage>
</organism>
<name>A0AAD1NVP4_9ACTN</name>
<evidence type="ECO:0000256" key="1">
    <source>
        <dbReference type="ARBA" id="ARBA00004496"/>
    </source>
</evidence>
<dbReference type="PANTHER" id="PTHR34471">
    <property type="entry name" value="ARGININE REPRESSOR"/>
    <property type="match status" value="1"/>
</dbReference>
<dbReference type="EMBL" id="AP024747">
    <property type="protein sequence ID" value="BCY24879.1"/>
    <property type="molecule type" value="Genomic_DNA"/>
</dbReference>
<dbReference type="PRINTS" id="PR01467">
    <property type="entry name" value="ARGREPRESSOR"/>
</dbReference>
<feature type="domain" description="Arginine repressor DNA-binding" evidence="10">
    <location>
        <begin position="19"/>
        <end position="84"/>
    </location>
</feature>
<dbReference type="InterPro" id="IPR020900">
    <property type="entry name" value="Arg_repress_DNA-bd"/>
</dbReference>
<dbReference type="Pfam" id="PF02863">
    <property type="entry name" value="Arg_repressor_C"/>
    <property type="match status" value="1"/>
</dbReference>
<keyword evidence="3 8" id="KW-0963">Cytoplasm</keyword>
<evidence type="ECO:0000256" key="5">
    <source>
        <dbReference type="ARBA" id="ARBA00023015"/>
    </source>
</evidence>
<comment type="pathway">
    <text evidence="8">Amino-acid biosynthesis; L-arginine biosynthesis [regulation].</text>
</comment>
<dbReference type="GO" id="GO:0051259">
    <property type="term" value="P:protein complex oligomerization"/>
    <property type="evidence" value="ECO:0007669"/>
    <property type="project" value="InterPro"/>
</dbReference>
<evidence type="ECO:0000256" key="6">
    <source>
        <dbReference type="ARBA" id="ARBA00023125"/>
    </source>
</evidence>
<evidence type="ECO:0000313" key="12">
    <source>
        <dbReference type="EMBL" id="BCY24879.1"/>
    </source>
</evidence>
<comment type="subcellular location">
    <subcellularLocation>
        <location evidence="1 8">Cytoplasm</location>
    </subcellularLocation>
</comment>
<dbReference type="InterPro" id="IPR020899">
    <property type="entry name" value="Arg_repress_C"/>
</dbReference>
<sequence>MLKRNRGGFMSEGHSAPTSRAARHARIRALIEEGRISSQAELGEILASEGFVASQGTLSRDLVEIGAVRGRDHTGNPCYSIPESEHPSDVTTGSPAWAKLARMTKELCAGVRNNEYLVVLKTPPGAAQYYGSAIDKAGLDIVLGTVAGDDTIALMCATGVDAGEVADAFSQMAVTGVPAEILSRSVREEFA</sequence>
<evidence type="ECO:0000256" key="7">
    <source>
        <dbReference type="ARBA" id="ARBA00023163"/>
    </source>
</evidence>
<dbReference type="GO" id="GO:0003677">
    <property type="term" value="F:DNA binding"/>
    <property type="evidence" value="ECO:0007669"/>
    <property type="project" value="UniProtKB-KW"/>
</dbReference>
<dbReference type="PANTHER" id="PTHR34471:SF1">
    <property type="entry name" value="ARGININE REPRESSOR"/>
    <property type="match status" value="1"/>
</dbReference>
<dbReference type="InterPro" id="IPR036388">
    <property type="entry name" value="WH-like_DNA-bd_sf"/>
</dbReference>
<comment type="function">
    <text evidence="8">Regulates arginine biosynthesis genes.</text>
</comment>
<evidence type="ECO:0000259" key="11">
    <source>
        <dbReference type="Pfam" id="PF02863"/>
    </source>
</evidence>
<dbReference type="GO" id="GO:0034618">
    <property type="term" value="F:arginine binding"/>
    <property type="evidence" value="ECO:0007669"/>
    <property type="project" value="InterPro"/>
</dbReference>
<dbReference type="GO" id="GO:1900079">
    <property type="term" value="P:regulation of arginine biosynthetic process"/>
    <property type="evidence" value="ECO:0007669"/>
    <property type="project" value="UniProtKB-UniRule"/>
</dbReference>
<gene>
    <name evidence="8 12" type="primary">argR</name>
    <name evidence="12" type="ORF">KB1_08690</name>
</gene>
<keyword evidence="8" id="KW-0028">Amino-acid biosynthesis</keyword>
<dbReference type="Gene3D" id="3.30.1360.40">
    <property type="match status" value="1"/>
</dbReference>
<dbReference type="HAMAP" id="MF_00173">
    <property type="entry name" value="Arg_repressor"/>
    <property type="match status" value="1"/>
</dbReference>
<protein>
    <recommendedName>
        <fullName evidence="8">Arginine repressor</fullName>
    </recommendedName>
</protein>
<evidence type="ECO:0000259" key="10">
    <source>
        <dbReference type="Pfam" id="PF01316"/>
    </source>
</evidence>
<evidence type="ECO:0000313" key="13">
    <source>
        <dbReference type="Proteomes" id="UP000825072"/>
    </source>
</evidence>
<keyword evidence="8" id="KW-0055">Arginine biosynthesis</keyword>
<dbReference type="InterPro" id="IPR036251">
    <property type="entry name" value="Arg_repress_C_sf"/>
</dbReference>
<dbReference type="SUPFAM" id="SSF55252">
    <property type="entry name" value="C-terminal domain of arginine repressor"/>
    <property type="match status" value="1"/>
</dbReference>